<protein>
    <recommendedName>
        <fullName evidence="6">Preprotein translocase subunit Tim44</fullName>
    </recommendedName>
</protein>
<organism evidence="4 5">
    <name type="scientific">Paenibacillus polygoni</name>
    <dbReference type="NCBI Taxonomy" id="3050112"/>
    <lineage>
        <taxon>Bacteria</taxon>
        <taxon>Bacillati</taxon>
        <taxon>Bacillota</taxon>
        <taxon>Bacilli</taxon>
        <taxon>Bacillales</taxon>
        <taxon>Paenibacillaceae</taxon>
        <taxon>Paenibacillus</taxon>
    </lineage>
</organism>
<dbReference type="Proteomes" id="UP001236415">
    <property type="component" value="Chromosome"/>
</dbReference>
<accession>A0ABY8WXP0</accession>
<feature type="chain" id="PRO_5045112024" description="Preprotein translocase subunit Tim44" evidence="3">
    <location>
        <begin position="26"/>
        <end position="155"/>
    </location>
</feature>
<keyword evidence="2" id="KW-1133">Transmembrane helix</keyword>
<feature type="signal peptide" evidence="3">
    <location>
        <begin position="1"/>
        <end position="25"/>
    </location>
</feature>
<gene>
    <name evidence="4" type="ORF">QPK24_15815</name>
</gene>
<feature type="compositionally biased region" description="Low complexity" evidence="1">
    <location>
        <begin position="52"/>
        <end position="69"/>
    </location>
</feature>
<evidence type="ECO:0000256" key="1">
    <source>
        <dbReference type="SAM" id="MobiDB-lite"/>
    </source>
</evidence>
<dbReference type="RefSeq" id="WP_285742677.1">
    <property type="nucleotide sequence ID" value="NZ_CP127162.1"/>
</dbReference>
<keyword evidence="5" id="KW-1185">Reference proteome</keyword>
<keyword evidence="2" id="KW-0472">Membrane</keyword>
<evidence type="ECO:0000256" key="2">
    <source>
        <dbReference type="SAM" id="Phobius"/>
    </source>
</evidence>
<evidence type="ECO:0000313" key="4">
    <source>
        <dbReference type="EMBL" id="WIV17871.1"/>
    </source>
</evidence>
<evidence type="ECO:0008006" key="6">
    <source>
        <dbReference type="Google" id="ProtNLM"/>
    </source>
</evidence>
<feature type="compositionally biased region" description="Polar residues" evidence="1">
    <location>
        <begin position="41"/>
        <end position="51"/>
    </location>
</feature>
<feature type="region of interest" description="Disordered" evidence="1">
    <location>
        <begin position="37"/>
        <end position="69"/>
    </location>
</feature>
<sequence length="155" mass="16541">MKKWFSTKRLLMVMMAFTLVFSTLAIPDHADARRGGGFKSGTKSYQSNPSRSNNSTNSNTKSTTANNSANTAAKKPGFFGGGSLMKGLMIGGLAGMLFGGLFGNMGFLGDILGLAINLLAIYVIVMLGVGIYRSIKKRRLENERSGNNNGGNGRY</sequence>
<dbReference type="PANTHER" id="PTHR41542">
    <property type="entry name" value="BLL5807 PROTEIN"/>
    <property type="match status" value="1"/>
</dbReference>
<keyword evidence="2" id="KW-0812">Transmembrane</keyword>
<reference evidence="4 5" key="1">
    <citation type="submission" date="2023-06" db="EMBL/GenBank/DDBJ databases">
        <title>Paenibacillus polygonum sp. nov., an endophytic bacterium, isolated from Polygonum lapathifolium L. in Nanji Wetland National Nature Reserve, South of Poyang Lake, Jiangxi Province, China.</title>
        <authorList>
            <person name="Yu Z."/>
        </authorList>
    </citation>
    <scope>NUCLEOTIDE SEQUENCE [LARGE SCALE GENOMIC DNA]</scope>
    <source>
        <strain evidence="4 5">C31</strain>
    </source>
</reference>
<keyword evidence="3" id="KW-0732">Signal</keyword>
<evidence type="ECO:0000256" key="3">
    <source>
        <dbReference type="SAM" id="SignalP"/>
    </source>
</evidence>
<dbReference type="EMBL" id="CP127162">
    <property type="protein sequence ID" value="WIV17871.1"/>
    <property type="molecule type" value="Genomic_DNA"/>
</dbReference>
<dbReference type="PANTHER" id="PTHR41542:SF1">
    <property type="entry name" value="BLL5807 PROTEIN"/>
    <property type="match status" value="1"/>
</dbReference>
<name>A0ABY8WXP0_9BACL</name>
<feature type="transmembrane region" description="Helical" evidence="2">
    <location>
        <begin position="111"/>
        <end position="132"/>
    </location>
</feature>
<proteinExistence type="predicted"/>
<evidence type="ECO:0000313" key="5">
    <source>
        <dbReference type="Proteomes" id="UP001236415"/>
    </source>
</evidence>